<evidence type="ECO:0000313" key="8">
    <source>
        <dbReference type="Proteomes" id="UP001219518"/>
    </source>
</evidence>
<dbReference type="Pfam" id="PF10551">
    <property type="entry name" value="MULE"/>
    <property type="match status" value="1"/>
</dbReference>
<evidence type="ECO:0000259" key="6">
    <source>
        <dbReference type="PROSITE" id="PS00028"/>
    </source>
</evidence>
<evidence type="ECO:0000256" key="2">
    <source>
        <dbReference type="ARBA" id="ARBA00022670"/>
    </source>
</evidence>
<evidence type="ECO:0000313" key="7">
    <source>
        <dbReference type="EMBL" id="KAK3925935.1"/>
    </source>
</evidence>
<dbReference type="GO" id="GO:0006508">
    <property type="term" value="P:proteolysis"/>
    <property type="evidence" value="ECO:0007669"/>
    <property type="project" value="UniProtKB-KW"/>
</dbReference>
<proteinExistence type="inferred from homology"/>
<dbReference type="Proteomes" id="UP001219518">
    <property type="component" value="Unassembled WGS sequence"/>
</dbReference>
<dbReference type="InterPro" id="IPR013087">
    <property type="entry name" value="Znf_C2H2_type"/>
</dbReference>
<feature type="region of interest" description="Disordered" evidence="4">
    <location>
        <begin position="154"/>
        <end position="178"/>
    </location>
</feature>
<protein>
    <submittedName>
        <fullName evidence="7">Sentrin-specific protease 1</fullName>
    </submittedName>
</protein>
<sequence>MYFLFLSRILSQTFLMSAADPITFIIKGQTFEMVRENCLKSYRCTFTFLYKILQTSGLLLYHYQQGLLFPVKLLLCMRNFSIHQEYCYLYSSCHLVYMSPVILYCGVRFISSSFPVIYMLDWYKFYVHVYLLRNMDSDELSDDFVQIKTKNVSNSKTQTDPDDSDDSLVSSSESKSDKNSSNTLIVLAMSGTALLILREVQYGFHVHNKCSKESPKTKKKNPTPCLIKGCEATFFLKTQLIDHLSLAHPDEAKIKPKKSFTFKSFEEFLTWKEKEEETTFSFFTAKKGQAHKNTKHYYCQHDGAGSTQRKTSRVNFKGRVKVGHFCMAKMKATVGSQKEIHVQYYPTHSHVCKKEDMLHHALPATMSKFIDEKLAENIPPTVVHELVKEHFLPKNILEVLDNRASILTKKTDFGARKEKTLHKDDAKAVFLLANQLLEKDNSILIFKPFGMPLVHGPDGINRINSRDLFMFGFQTDRQLDLMKRHCSKIIIVDETHGTNQYKYQLLTVMVLDEKRRCWPVAHLITSKSDSYTLKFFFEAINSRLDPEHQVSVDSVITDDDPALIKSMEAGFSKKLRHLLNLKDNLRTKIPHELFETMLSEIKVIMNAESETSFLKLKQGFLNKYNNDPRASKYMSYFDQHYWPRAEKWAMCYRNFPHGEVNTTGHIESFHHRLKRVYLKRKINKRLDDLIHILYDIEWDDHCSRLREASIGFAVQPQHILERHQRGLLMEDSMIIEQSLDKLWEVKSVAGSSSTTYIAERYKDSCNFEFCFSKYTKPECHGLCAHLFSCSCPDHHPLCKHIHKLQSYLTRGEPFFPIGDEEFYIFNCSKTTEDFIIESDQSCQNENRSIILEKLQSNASRLQQFITTAQENNDIPDHALIHADSVLSDLLQGLESSVKHHKPNDMSTVPTMQPVVTFAPSEKLKTQISQLPSFKRPQKRKLKEKPSVLAAKKQAAIDNLLTCALIDANDSPDSDNDSDPSPVHPSFTLPTSYVTEPFDWVLHYGQGDNISLIHLKSLEENLLDGEKEMFQKRDPIFKRGWLYCTIVNTFFAKLSQKHERVFALSSDHASRALRRISNVGYLSNFLLVLKSKEIMLCPVNFGGHWCILVVHIKEEEIMFYDPPRKNGHICAIYDSPYMVHINSSYM</sequence>
<keyword evidence="5" id="KW-0732">Signal</keyword>
<comment type="caution">
    <text evidence="7">The sequence shown here is derived from an EMBL/GenBank/DDBJ whole genome shotgun (WGS) entry which is preliminary data.</text>
</comment>
<dbReference type="InterPro" id="IPR003653">
    <property type="entry name" value="Peptidase_C48_C"/>
</dbReference>
<gene>
    <name evidence="7" type="ORF">KUF71_014184</name>
</gene>
<comment type="similarity">
    <text evidence="1">Belongs to the peptidase C48 family.</text>
</comment>
<organism evidence="7 8">
    <name type="scientific">Frankliniella fusca</name>
    <dbReference type="NCBI Taxonomy" id="407009"/>
    <lineage>
        <taxon>Eukaryota</taxon>
        <taxon>Metazoa</taxon>
        <taxon>Ecdysozoa</taxon>
        <taxon>Arthropoda</taxon>
        <taxon>Hexapoda</taxon>
        <taxon>Insecta</taxon>
        <taxon>Pterygota</taxon>
        <taxon>Neoptera</taxon>
        <taxon>Paraneoptera</taxon>
        <taxon>Thysanoptera</taxon>
        <taxon>Terebrantia</taxon>
        <taxon>Thripoidea</taxon>
        <taxon>Thripidae</taxon>
        <taxon>Frankliniella</taxon>
    </lineage>
</organism>
<dbReference type="SUPFAM" id="SSF54001">
    <property type="entry name" value="Cysteine proteinases"/>
    <property type="match status" value="1"/>
</dbReference>
<dbReference type="InterPro" id="IPR018289">
    <property type="entry name" value="MULE_transposase_dom"/>
</dbReference>
<dbReference type="GO" id="GO:0008234">
    <property type="term" value="F:cysteine-type peptidase activity"/>
    <property type="evidence" value="ECO:0007669"/>
    <property type="project" value="InterPro"/>
</dbReference>
<feature type="chain" id="PRO_5042271487" evidence="5">
    <location>
        <begin position="20"/>
        <end position="1145"/>
    </location>
</feature>
<feature type="domain" description="C2H2-type" evidence="6">
    <location>
        <begin position="225"/>
        <end position="248"/>
    </location>
</feature>
<keyword evidence="8" id="KW-1185">Reference proteome</keyword>
<evidence type="ECO:0000256" key="1">
    <source>
        <dbReference type="ARBA" id="ARBA00005234"/>
    </source>
</evidence>
<keyword evidence="2 7" id="KW-0645">Protease</keyword>
<dbReference type="PROSITE" id="PS00028">
    <property type="entry name" value="ZINC_FINGER_C2H2_1"/>
    <property type="match status" value="1"/>
</dbReference>
<reference evidence="7" key="2">
    <citation type="journal article" date="2023" name="BMC Genomics">
        <title>Pest status, molecular evolution, and epigenetic factors derived from the genome assembly of Frankliniella fusca, a thysanopteran phytovirus vector.</title>
        <authorList>
            <person name="Catto M.A."/>
            <person name="Labadie P.E."/>
            <person name="Jacobson A.L."/>
            <person name="Kennedy G.G."/>
            <person name="Srinivasan R."/>
            <person name="Hunt B.G."/>
        </authorList>
    </citation>
    <scope>NUCLEOTIDE SEQUENCE</scope>
    <source>
        <strain evidence="7">PL_HMW_Pooled</strain>
    </source>
</reference>
<dbReference type="InterPro" id="IPR038765">
    <property type="entry name" value="Papain-like_cys_pep_sf"/>
</dbReference>
<evidence type="ECO:0000256" key="4">
    <source>
        <dbReference type="SAM" id="MobiDB-lite"/>
    </source>
</evidence>
<feature type="signal peptide" evidence="5">
    <location>
        <begin position="1"/>
        <end position="19"/>
    </location>
</feature>
<accession>A0AAE1HSH9</accession>
<name>A0AAE1HSH9_9NEOP</name>
<dbReference type="PANTHER" id="PTHR33977:SF1">
    <property type="entry name" value="ZINC ION BINDING PROTEIN"/>
    <property type="match status" value="1"/>
</dbReference>
<reference evidence="7" key="1">
    <citation type="submission" date="2021-07" db="EMBL/GenBank/DDBJ databases">
        <authorList>
            <person name="Catto M.A."/>
            <person name="Jacobson A."/>
            <person name="Kennedy G."/>
            <person name="Labadie P."/>
            <person name="Hunt B.G."/>
            <person name="Srinivasan R."/>
        </authorList>
    </citation>
    <scope>NUCLEOTIDE SEQUENCE</scope>
    <source>
        <strain evidence="7">PL_HMW_Pooled</strain>
        <tissue evidence="7">Head</tissue>
    </source>
</reference>
<evidence type="ECO:0000256" key="5">
    <source>
        <dbReference type="SAM" id="SignalP"/>
    </source>
</evidence>
<keyword evidence="3" id="KW-0378">Hydrolase</keyword>
<dbReference type="EMBL" id="JAHWGI010001242">
    <property type="protein sequence ID" value="KAK3925935.1"/>
    <property type="molecule type" value="Genomic_DNA"/>
</dbReference>
<dbReference type="AlphaFoldDB" id="A0AAE1HSH9"/>
<dbReference type="Gene3D" id="3.40.395.10">
    <property type="entry name" value="Adenoviral Proteinase, Chain A"/>
    <property type="match status" value="1"/>
</dbReference>
<evidence type="ECO:0000256" key="3">
    <source>
        <dbReference type="ARBA" id="ARBA00022801"/>
    </source>
</evidence>
<dbReference type="PANTHER" id="PTHR33977">
    <property type="entry name" value="ZINC ION BINDING PROTEIN"/>
    <property type="match status" value="1"/>
</dbReference>
<dbReference type="Pfam" id="PF02902">
    <property type="entry name" value="Peptidase_C48"/>
    <property type="match status" value="1"/>
</dbReference>